<proteinExistence type="predicted"/>
<sequence>MGRPHQASDAAHPPRPRRPIPGTWPEAAHRVLLQWPGPPRWRPRGSLFSCDCGGTHCPAGLPRAHTEPAEPTRGKAQTPRPYSEVRRSSRSGEDALGVLRPAAPASPYLSAGRLSRSRRLLRTHLKAGEAANRQTAPGYFSLFSSFAGVLQWSQQVICLV</sequence>
<protein>
    <submittedName>
        <fullName evidence="2">Uncharacterized protein</fullName>
    </submittedName>
</protein>
<feature type="compositionally biased region" description="Basic and acidic residues" evidence="1">
    <location>
        <begin position="64"/>
        <end position="73"/>
    </location>
</feature>
<gene>
    <name evidence="2" type="ORF">NDU88_003340</name>
</gene>
<evidence type="ECO:0000313" key="2">
    <source>
        <dbReference type="EMBL" id="KAJ1199506.1"/>
    </source>
</evidence>
<organism evidence="2 3">
    <name type="scientific">Pleurodeles waltl</name>
    <name type="common">Iberian ribbed newt</name>
    <dbReference type="NCBI Taxonomy" id="8319"/>
    <lineage>
        <taxon>Eukaryota</taxon>
        <taxon>Metazoa</taxon>
        <taxon>Chordata</taxon>
        <taxon>Craniata</taxon>
        <taxon>Vertebrata</taxon>
        <taxon>Euteleostomi</taxon>
        <taxon>Amphibia</taxon>
        <taxon>Batrachia</taxon>
        <taxon>Caudata</taxon>
        <taxon>Salamandroidea</taxon>
        <taxon>Salamandridae</taxon>
        <taxon>Pleurodelinae</taxon>
        <taxon>Pleurodeles</taxon>
    </lineage>
</organism>
<feature type="region of interest" description="Disordered" evidence="1">
    <location>
        <begin position="1"/>
        <end position="25"/>
    </location>
</feature>
<feature type="region of interest" description="Disordered" evidence="1">
    <location>
        <begin position="58"/>
        <end position="99"/>
    </location>
</feature>
<dbReference type="Proteomes" id="UP001066276">
    <property type="component" value="Chromosome 2_1"/>
</dbReference>
<dbReference type="AlphaFoldDB" id="A0AAV7VF40"/>
<name>A0AAV7VF40_PLEWA</name>
<comment type="caution">
    <text evidence="2">The sequence shown here is derived from an EMBL/GenBank/DDBJ whole genome shotgun (WGS) entry which is preliminary data.</text>
</comment>
<reference evidence="2" key="1">
    <citation type="journal article" date="2022" name="bioRxiv">
        <title>Sequencing and chromosome-scale assembly of the giantPleurodeles waltlgenome.</title>
        <authorList>
            <person name="Brown T."/>
            <person name="Elewa A."/>
            <person name="Iarovenko S."/>
            <person name="Subramanian E."/>
            <person name="Araus A.J."/>
            <person name="Petzold A."/>
            <person name="Susuki M."/>
            <person name="Suzuki K.-i.T."/>
            <person name="Hayashi T."/>
            <person name="Toyoda A."/>
            <person name="Oliveira C."/>
            <person name="Osipova E."/>
            <person name="Leigh N.D."/>
            <person name="Simon A."/>
            <person name="Yun M.H."/>
        </authorList>
    </citation>
    <scope>NUCLEOTIDE SEQUENCE</scope>
    <source>
        <strain evidence="2">20211129_DDA</strain>
        <tissue evidence="2">Liver</tissue>
    </source>
</reference>
<evidence type="ECO:0000256" key="1">
    <source>
        <dbReference type="SAM" id="MobiDB-lite"/>
    </source>
</evidence>
<evidence type="ECO:0000313" key="3">
    <source>
        <dbReference type="Proteomes" id="UP001066276"/>
    </source>
</evidence>
<feature type="compositionally biased region" description="Basic and acidic residues" evidence="1">
    <location>
        <begin position="83"/>
        <end position="93"/>
    </location>
</feature>
<accession>A0AAV7VF40</accession>
<keyword evidence="3" id="KW-1185">Reference proteome</keyword>
<dbReference type="EMBL" id="JANPWB010000003">
    <property type="protein sequence ID" value="KAJ1199506.1"/>
    <property type="molecule type" value="Genomic_DNA"/>
</dbReference>